<sequence length="329" mass="37145">MHCRDSWTATCYALHQDEFIRKFEGPLYDHRRIAASRKPWNYYPIGVPNAVYNSSEDICQATGMNAETLQQTRDQLMSSSVLKMAKKTQVEYVGEPPSRVGPSPIVCCAVSIPRPFVTILRRRIFAHNYCGRRCQARLHRKLGNSLELARVALRKTSEFVDRGMDVEARDAGERIRKYFDSLVARRNACDLFLMGQAAPQARMSPPELHPALRNRTFNTVEVRRKGSDDDTASSLVFATVHQGDISRGGKDPLPEVSSVPKLPPLRSSEYRSKYQRPDRMAAAVQSVRDHMISEALKARADHTEKASRWPFKGEAGPPRSVESPLEAFT</sequence>
<feature type="compositionally biased region" description="Basic and acidic residues" evidence="1">
    <location>
        <begin position="287"/>
        <end position="307"/>
    </location>
</feature>
<accession>A0A7J6PDT8</accession>
<organism evidence="2 3">
    <name type="scientific">Perkinsus olseni</name>
    <name type="common">Perkinsus atlanticus</name>
    <dbReference type="NCBI Taxonomy" id="32597"/>
    <lineage>
        <taxon>Eukaryota</taxon>
        <taxon>Sar</taxon>
        <taxon>Alveolata</taxon>
        <taxon>Perkinsozoa</taxon>
        <taxon>Perkinsea</taxon>
        <taxon>Perkinsida</taxon>
        <taxon>Perkinsidae</taxon>
        <taxon>Perkinsus</taxon>
    </lineage>
</organism>
<proteinExistence type="predicted"/>
<feature type="region of interest" description="Disordered" evidence="1">
    <location>
        <begin position="243"/>
        <end position="329"/>
    </location>
</feature>
<reference evidence="2 3" key="1">
    <citation type="submission" date="2020-04" db="EMBL/GenBank/DDBJ databases">
        <title>Perkinsus olseni comparative genomics.</title>
        <authorList>
            <person name="Bogema D.R."/>
        </authorList>
    </citation>
    <scope>NUCLEOTIDE SEQUENCE [LARGE SCALE GENOMIC DNA]</scope>
    <source>
        <strain evidence="2">00978-12</strain>
    </source>
</reference>
<dbReference type="Proteomes" id="UP000541610">
    <property type="component" value="Unassembled WGS sequence"/>
</dbReference>
<feature type="compositionally biased region" description="Basic and acidic residues" evidence="1">
    <location>
        <begin position="268"/>
        <end position="279"/>
    </location>
</feature>
<comment type="caution">
    <text evidence="2">The sequence shown here is derived from an EMBL/GenBank/DDBJ whole genome shotgun (WGS) entry which is preliminary data.</text>
</comment>
<dbReference type="EMBL" id="JABANP010000033">
    <property type="protein sequence ID" value="KAF4694358.1"/>
    <property type="molecule type" value="Genomic_DNA"/>
</dbReference>
<gene>
    <name evidence="2" type="ORF">FOZ60_008228</name>
</gene>
<dbReference type="AlphaFoldDB" id="A0A7J6PDT8"/>
<protein>
    <submittedName>
        <fullName evidence="2">Uncharacterized protein</fullName>
    </submittedName>
</protein>
<evidence type="ECO:0000313" key="3">
    <source>
        <dbReference type="Proteomes" id="UP000541610"/>
    </source>
</evidence>
<evidence type="ECO:0000256" key="1">
    <source>
        <dbReference type="SAM" id="MobiDB-lite"/>
    </source>
</evidence>
<name>A0A7J6PDT8_PEROL</name>
<evidence type="ECO:0000313" key="2">
    <source>
        <dbReference type="EMBL" id="KAF4694358.1"/>
    </source>
</evidence>